<sequence>MKFVIRPYHMMSLGGYIVEYDFPYRDIIIVNKTSEHIKFEIPVFDESWIEETRALGLEVIPVRKEDSYLNMYRKAHADLDAFKAKLD</sequence>
<dbReference type="HOGENOM" id="CLU_162437_0_0_2"/>
<evidence type="ECO:0000313" key="2">
    <source>
        <dbReference type="Proteomes" id="UP000008680"/>
    </source>
</evidence>
<dbReference type="GeneID" id="8771669"/>
<dbReference type="InterPro" id="IPR019597">
    <property type="entry name" value="Energy-convert_hydgase-B_suP"/>
</dbReference>
<reference evidence="1 2" key="1">
    <citation type="journal article" date="2010" name="PLoS ONE">
        <title>The genome sequence of the rumen methanogen Methanobrevibacter ruminantium reveals new possibilities for controlling ruminant methane emissions.</title>
        <authorList>
            <person name="Leahy S.C."/>
            <person name="Kelly W.J."/>
            <person name="Altermann E."/>
            <person name="Ronimus R.S."/>
            <person name="Yeoman C.J."/>
            <person name="Pacheco D.M."/>
            <person name="Li D."/>
            <person name="Kong Z."/>
            <person name="McTavish S."/>
            <person name="Sang C."/>
            <person name="Lambie S.C."/>
            <person name="Janssen P.H."/>
            <person name="Dey D."/>
            <person name="Attwood G.T."/>
        </authorList>
    </citation>
    <scope>NUCLEOTIDE SEQUENCE [LARGE SCALE GENOMIC DNA]</scope>
    <source>
        <strain evidence="2">ATCC 35063 / DSM 1093 / JCM 13430 / OCM 146 / M1</strain>
    </source>
</reference>
<dbReference type="RefSeq" id="WP_012956797.1">
    <property type="nucleotide sequence ID" value="NC_013790.1"/>
</dbReference>
<proteinExistence type="predicted"/>
<dbReference type="eggNOG" id="arCOG04876">
    <property type="taxonomic scope" value="Archaea"/>
</dbReference>
<gene>
    <name evidence="1" type="primary">ehbP</name>
    <name evidence="1" type="ordered locus">mru_1999</name>
</gene>
<accession>D3E0C5</accession>
<dbReference type="KEGG" id="mru:mru_1999"/>
<protein>
    <submittedName>
        <fullName evidence="1">Energy-converting hydrogenase B subunit P EhbP</fullName>
    </submittedName>
</protein>
<dbReference type="PATRIC" id="fig|634498.28.peg.2000"/>
<dbReference type="STRING" id="634498.mru_1999"/>
<dbReference type="AlphaFoldDB" id="D3E0C5"/>
<keyword evidence="2" id="KW-1185">Reference proteome</keyword>
<evidence type="ECO:0000313" key="1">
    <source>
        <dbReference type="EMBL" id="ADC47849.1"/>
    </source>
</evidence>
<dbReference type="Proteomes" id="UP000008680">
    <property type="component" value="Chromosome"/>
</dbReference>
<dbReference type="EMBL" id="CP001719">
    <property type="protein sequence ID" value="ADC47849.1"/>
    <property type="molecule type" value="Genomic_DNA"/>
</dbReference>
<name>D3E0C5_METRM</name>
<dbReference type="OrthoDB" id="73069at2157"/>
<organism evidence="1 2">
    <name type="scientific">Methanobrevibacter ruminantium (strain ATCC 35063 / DSM 1093 / JCM 13430 / OCM 146 / M1)</name>
    <name type="common">Methanobacterium ruminantium</name>
    <dbReference type="NCBI Taxonomy" id="634498"/>
    <lineage>
        <taxon>Archaea</taxon>
        <taxon>Methanobacteriati</taxon>
        <taxon>Methanobacteriota</taxon>
        <taxon>Methanomada group</taxon>
        <taxon>Methanobacteria</taxon>
        <taxon>Methanobacteriales</taxon>
        <taxon>Methanobacteriaceae</taxon>
        <taxon>Methanobrevibacter</taxon>
    </lineage>
</organism>
<dbReference type="Pfam" id="PF10622">
    <property type="entry name" value="Ehbp"/>
    <property type="match status" value="1"/>
</dbReference>